<dbReference type="GO" id="GO:0006269">
    <property type="term" value="P:DNA replication, synthesis of primer"/>
    <property type="evidence" value="ECO:0007669"/>
    <property type="project" value="UniProtKB-KW"/>
</dbReference>
<dbReference type="Pfam" id="PF13481">
    <property type="entry name" value="AAA_25"/>
    <property type="match status" value="1"/>
</dbReference>
<dbReference type="GO" id="GO:1990077">
    <property type="term" value="C:primosome complex"/>
    <property type="evidence" value="ECO:0007669"/>
    <property type="project" value="UniProtKB-KW"/>
</dbReference>
<dbReference type="SUPFAM" id="SSF52540">
    <property type="entry name" value="P-loop containing nucleoside triphosphate hydrolases"/>
    <property type="match status" value="1"/>
</dbReference>
<protein>
    <submittedName>
        <fullName evidence="3">AAA family ATPase</fullName>
    </submittedName>
</protein>
<proteinExistence type="predicted"/>
<dbReference type="RefSeq" id="WP_230224914.1">
    <property type="nucleotide sequence ID" value="NZ_JAJKFT010000010.1"/>
</dbReference>
<evidence type="ECO:0000256" key="2">
    <source>
        <dbReference type="SAM" id="MobiDB-lite"/>
    </source>
</evidence>
<keyword evidence="1" id="KW-0639">Primosome</keyword>
<reference evidence="3" key="1">
    <citation type="submission" date="2021-11" db="EMBL/GenBank/DDBJ databases">
        <title>Genome sequence.</title>
        <authorList>
            <person name="Sun Q."/>
        </authorList>
    </citation>
    <scope>NUCLEOTIDE SEQUENCE</scope>
    <source>
        <strain evidence="3">JC732</strain>
    </source>
</reference>
<evidence type="ECO:0000313" key="3">
    <source>
        <dbReference type="EMBL" id="MCC9632058.1"/>
    </source>
</evidence>
<dbReference type="InterPro" id="IPR027417">
    <property type="entry name" value="P-loop_NTPase"/>
</dbReference>
<organism evidence="3 4">
    <name type="scientific">Blastopirellula sediminis</name>
    <dbReference type="NCBI Taxonomy" id="2894196"/>
    <lineage>
        <taxon>Bacteria</taxon>
        <taxon>Pseudomonadati</taxon>
        <taxon>Planctomycetota</taxon>
        <taxon>Planctomycetia</taxon>
        <taxon>Pirellulales</taxon>
        <taxon>Pirellulaceae</taxon>
        <taxon>Blastopirellula</taxon>
    </lineage>
</organism>
<dbReference type="AlphaFoldDB" id="A0A9X1MR82"/>
<dbReference type="Proteomes" id="UP001139103">
    <property type="component" value="Unassembled WGS sequence"/>
</dbReference>
<dbReference type="InterPro" id="IPR016136">
    <property type="entry name" value="DNA_helicase_N/primase_C"/>
</dbReference>
<dbReference type="Gene3D" id="1.10.860.10">
    <property type="entry name" value="DNAb Helicase, Chain A"/>
    <property type="match status" value="1"/>
</dbReference>
<feature type="region of interest" description="Disordered" evidence="2">
    <location>
        <begin position="489"/>
        <end position="541"/>
    </location>
</feature>
<evidence type="ECO:0000256" key="1">
    <source>
        <dbReference type="ARBA" id="ARBA00022515"/>
    </source>
</evidence>
<gene>
    <name evidence="3" type="ORF">LOC68_27000</name>
</gene>
<sequence>MRKARIRRLGALLRAKQKKKSKDANSISANEEFVEAQWLACMMMYPERLSEDALPLQVFRVPCHRDIYSALLGLHLTGDEDRDDQQLLADLLTYGYDKLTASALIQAVMHSGGDMNNLADYAAALRKRLTQEPEPVELPRDGEIVRLELGGGSSFRTLTTEELFAEQKPREWLLANFLTRNEPAVIVGPSKTLKSSLAVDLCAALARGGKFLGQFAAEKPLRVGFAGSSHQQQTLTDLTQRWGEARQAAPNRNNLMWMLTTDNPAEPECLGKLRDWITKHELEVVVIDAIRLSSTGKRKQAEALQTLAQCCLDNGATPILCVQTRKEMKPGKLEASILAGSLDFAQQWLLVNRRQDYAPGSGEHRLWLTLGGYAGQGGEWGVDVEEGRLTGVGRRWQTIVHEAETLRDEAERLKDAAMDERMRSRIRLAMTDLGEAHATKLRVRENCGMNGTKFARAWDRMVAAGEIEKIVNEKQSCYPRYRLITPAQEKNDAVESSPTVEKSRVSGPVNPPTSTDALQNAPTGQPNLAQGKSPTATQPWVGMCMNDVSPNGAI</sequence>
<accession>A0A9X1MR82</accession>
<comment type="caution">
    <text evidence="3">The sequence shown here is derived from an EMBL/GenBank/DDBJ whole genome shotgun (WGS) entry which is preliminary data.</text>
</comment>
<feature type="compositionally biased region" description="Polar residues" evidence="2">
    <location>
        <begin position="512"/>
        <end position="538"/>
    </location>
</feature>
<name>A0A9X1MR82_9BACT</name>
<dbReference type="Gene3D" id="3.40.50.300">
    <property type="entry name" value="P-loop containing nucleotide triphosphate hydrolases"/>
    <property type="match status" value="1"/>
</dbReference>
<keyword evidence="4" id="KW-1185">Reference proteome</keyword>
<dbReference type="EMBL" id="JAJKFT010000010">
    <property type="protein sequence ID" value="MCC9632058.1"/>
    <property type="molecule type" value="Genomic_DNA"/>
</dbReference>
<evidence type="ECO:0000313" key="4">
    <source>
        <dbReference type="Proteomes" id="UP001139103"/>
    </source>
</evidence>